<dbReference type="PANTHER" id="PTHR36922">
    <property type="entry name" value="BLL2446 PROTEIN"/>
    <property type="match status" value="1"/>
</dbReference>
<dbReference type="SUPFAM" id="SSF109854">
    <property type="entry name" value="DinB/YfiT-like putative metalloenzymes"/>
    <property type="match status" value="1"/>
</dbReference>
<dbReference type="EMBL" id="JAQOMS010000002">
    <property type="protein sequence ID" value="MDC2888376.1"/>
    <property type="molecule type" value="Genomic_DNA"/>
</dbReference>
<organism evidence="1 2">
    <name type="scientific">Psychrosphaera algicola</name>
    <dbReference type="NCBI Taxonomy" id="3023714"/>
    <lineage>
        <taxon>Bacteria</taxon>
        <taxon>Pseudomonadati</taxon>
        <taxon>Pseudomonadota</taxon>
        <taxon>Gammaproteobacteria</taxon>
        <taxon>Alteromonadales</taxon>
        <taxon>Pseudoalteromonadaceae</taxon>
        <taxon>Psychrosphaera</taxon>
    </lineage>
</organism>
<proteinExistence type="predicted"/>
<comment type="caution">
    <text evidence="1">The sequence shown here is derived from an EMBL/GenBank/DDBJ whole genome shotgun (WGS) entry which is preliminary data.</text>
</comment>
<dbReference type="RefSeq" id="WP_272180005.1">
    <property type="nucleotide sequence ID" value="NZ_JAQOMS010000002.1"/>
</dbReference>
<name>A0ABT5FA20_9GAMM</name>
<evidence type="ECO:0000313" key="1">
    <source>
        <dbReference type="EMBL" id="MDC2888376.1"/>
    </source>
</evidence>
<reference evidence="1 2" key="1">
    <citation type="submission" date="2023-01" db="EMBL/GenBank/DDBJ databases">
        <title>Psychrosphaera sp. nov., isolated from marine algae.</title>
        <authorList>
            <person name="Bayburt H."/>
            <person name="Choi B.J."/>
            <person name="Kim J.M."/>
            <person name="Choi D.G."/>
            <person name="Jeon C.O."/>
        </authorList>
    </citation>
    <scope>NUCLEOTIDE SEQUENCE [LARGE SCALE GENOMIC DNA]</scope>
    <source>
        <strain evidence="1 2">G1-22</strain>
    </source>
</reference>
<accession>A0ABT5FA20</accession>
<sequence>MFEQSLAPDMAPLGAQVQIAANFTLRGMLPLVGKPVADLALNGIGKQMCFEKIDHCMLALSVEELPLGWELQSDISEKAGFSEISLPPLDFVLKYILPNCYFHSSMAYAIARSHGVALSKGDFDGLHSYPVGFSFY</sequence>
<dbReference type="InterPro" id="IPR018531">
    <property type="entry name" value="DUF1993"/>
</dbReference>
<dbReference type="Proteomes" id="UP001528411">
    <property type="component" value="Unassembled WGS sequence"/>
</dbReference>
<protein>
    <submittedName>
        <fullName evidence="1">DUF1993 family protein</fullName>
    </submittedName>
</protein>
<keyword evidence="2" id="KW-1185">Reference proteome</keyword>
<dbReference type="Gene3D" id="1.20.120.450">
    <property type="entry name" value="dinb family like domain"/>
    <property type="match status" value="1"/>
</dbReference>
<gene>
    <name evidence="1" type="ORF">PN838_05870</name>
</gene>
<dbReference type="InterPro" id="IPR034660">
    <property type="entry name" value="DinB/YfiT-like"/>
</dbReference>
<dbReference type="PANTHER" id="PTHR36922:SF1">
    <property type="entry name" value="DUF1993 DOMAIN-CONTAINING PROTEIN"/>
    <property type="match status" value="1"/>
</dbReference>
<evidence type="ECO:0000313" key="2">
    <source>
        <dbReference type="Proteomes" id="UP001528411"/>
    </source>
</evidence>
<dbReference type="Pfam" id="PF09351">
    <property type="entry name" value="DUF1993"/>
    <property type="match status" value="1"/>
</dbReference>